<accession>A0ABZ2M4A8</accession>
<dbReference type="RefSeq" id="WP_394827724.1">
    <property type="nucleotide sequence ID" value="NZ_CP089984.1"/>
</dbReference>
<reference evidence="2 3" key="1">
    <citation type="submission" date="2021-12" db="EMBL/GenBank/DDBJ databases">
        <title>Discovery of the Pendulisporaceae a myxobacterial family with distinct sporulation behavior and unique specialized metabolism.</title>
        <authorList>
            <person name="Garcia R."/>
            <person name="Popoff A."/>
            <person name="Bader C.D."/>
            <person name="Loehr J."/>
            <person name="Walesch S."/>
            <person name="Walt C."/>
            <person name="Boldt J."/>
            <person name="Bunk B."/>
            <person name="Haeckl F.J.F.P.J."/>
            <person name="Gunesch A.P."/>
            <person name="Birkelbach J."/>
            <person name="Nuebel U."/>
            <person name="Pietschmann T."/>
            <person name="Bach T."/>
            <person name="Mueller R."/>
        </authorList>
    </citation>
    <scope>NUCLEOTIDE SEQUENCE [LARGE SCALE GENOMIC DNA]</scope>
    <source>
        <strain evidence="2 3">MSr11954</strain>
    </source>
</reference>
<keyword evidence="3" id="KW-1185">Reference proteome</keyword>
<proteinExistence type="predicted"/>
<dbReference type="InterPro" id="IPR052729">
    <property type="entry name" value="Acyl/Acetyltrans_Enzymes"/>
</dbReference>
<dbReference type="CDD" id="cd04301">
    <property type="entry name" value="NAT_SF"/>
    <property type="match status" value="1"/>
</dbReference>
<dbReference type="InterPro" id="IPR016181">
    <property type="entry name" value="Acyl_CoA_acyltransferase"/>
</dbReference>
<protein>
    <recommendedName>
        <fullName evidence="1">N-acetyltransferase domain-containing protein</fullName>
    </recommendedName>
</protein>
<dbReference type="Proteomes" id="UP001370348">
    <property type="component" value="Chromosome"/>
</dbReference>
<evidence type="ECO:0000313" key="3">
    <source>
        <dbReference type="Proteomes" id="UP001370348"/>
    </source>
</evidence>
<dbReference type="Pfam" id="PF00583">
    <property type="entry name" value="Acetyltransf_1"/>
    <property type="match status" value="1"/>
</dbReference>
<gene>
    <name evidence="2" type="ORF">LZC94_12585</name>
</gene>
<organism evidence="2 3">
    <name type="scientific">Pendulispora albinea</name>
    <dbReference type="NCBI Taxonomy" id="2741071"/>
    <lineage>
        <taxon>Bacteria</taxon>
        <taxon>Pseudomonadati</taxon>
        <taxon>Myxococcota</taxon>
        <taxon>Myxococcia</taxon>
        <taxon>Myxococcales</taxon>
        <taxon>Sorangiineae</taxon>
        <taxon>Pendulisporaceae</taxon>
        <taxon>Pendulispora</taxon>
    </lineage>
</organism>
<dbReference type="Gene3D" id="3.40.630.90">
    <property type="match status" value="1"/>
</dbReference>
<dbReference type="PANTHER" id="PTHR47237">
    <property type="entry name" value="SLL0310 PROTEIN"/>
    <property type="match status" value="1"/>
</dbReference>
<name>A0ABZ2M4A8_9BACT</name>
<dbReference type="Pfam" id="PF18014">
    <property type="entry name" value="Acetyltransf_18"/>
    <property type="match status" value="1"/>
</dbReference>
<evidence type="ECO:0000259" key="1">
    <source>
        <dbReference type="PROSITE" id="PS51186"/>
    </source>
</evidence>
<dbReference type="PANTHER" id="PTHR47237:SF1">
    <property type="entry name" value="SLL0310 PROTEIN"/>
    <property type="match status" value="1"/>
</dbReference>
<dbReference type="InterPro" id="IPR000182">
    <property type="entry name" value="GNAT_dom"/>
</dbReference>
<dbReference type="EMBL" id="CP089984">
    <property type="protein sequence ID" value="WXB18083.1"/>
    <property type="molecule type" value="Genomic_DNA"/>
</dbReference>
<feature type="domain" description="N-acetyltransferase" evidence="1">
    <location>
        <begin position="1"/>
        <end position="137"/>
    </location>
</feature>
<dbReference type="SUPFAM" id="SSF55729">
    <property type="entry name" value="Acyl-CoA N-acyltransferases (Nat)"/>
    <property type="match status" value="1"/>
</dbReference>
<dbReference type="Gene3D" id="3.40.630.30">
    <property type="match status" value="1"/>
</dbReference>
<evidence type="ECO:0000313" key="2">
    <source>
        <dbReference type="EMBL" id="WXB18083.1"/>
    </source>
</evidence>
<dbReference type="PROSITE" id="PS51186">
    <property type="entry name" value="GNAT"/>
    <property type="match status" value="1"/>
</dbReference>
<sequence>MKPDETDLIRNWVAAEGWNPGVHDAKCFFAADPQGVFIGEVSGEPVSMISCVAHDASFGFAGLYIVKRDFRGRGYGYQTWKSGIEYLGARTIGLDGVLEQQQNYERSGFVFAYNHLRFRGEGGGSAPAGLVPLGSIPFEDVLAFDTARAPSPRPRFLRGWLDLPESVGLASTRNGKLSGFGMLRRCVEGYKIGPLLADDVAAAEALLRGLLAQFPGQPIFLDAPDAAPAPIDLASRFGMKEVFRTARMYTRPVAAPLGGSRIPGVFGIASMELG</sequence>
<dbReference type="InterPro" id="IPR041496">
    <property type="entry name" value="YitH/HolE_GNAT"/>
</dbReference>